<keyword evidence="3" id="KW-1185">Reference proteome</keyword>
<gene>
    <name evidence="2" type="ORF">MUN86_05670</name>
</gene>
<evidence type="ECO:0000313" key="2">
    <source>
        <dbReference type="EMBL" id="UOQ67369.1"/>
    </source>
</evidence>
<proteinExistence type="predicted"/>
<keyword evidence="1" id="KW-0812">Transmembrane</keyword>
<evidence type="ECO:0008006" key="4">
    <source>
        <dbReference type="Google" id="ProtNLM"/>
    </source>
</evidence>
<sequence>MPLPLLAPGVTMTADEFVAVNFRLWRQQPATRRNHWLLGAAVFLLSVSIGLDMVQNGRINNPSTIAFLTVGVLYGLFRMSLVRYQLRRGYAKNAVLRAPTDFTFDAEMLRGQSPNGRFETRWNTMRRAVWVKPNWLLLYPTEAACYYVDLRCLQAPGAAEQLLALVRDAGITVREV</sequence>
<keyword evidence="1" id="KW-1133">Transmembrane helix</keyword>
<reference evidence="2" key="1">
    <citation type="submission" date="2022-04" db="EMBL/GenBank/DDBJ databases">
        <title>Hymenobacter sp. isolated from the air.</title>
        <authorList>
            <person name="Won M."/>
            <person name="Lee C.-M."/>
            <person name="Woen H.-Y."/>
            <person name="Kwon S.-W."/>
        </authorList>
    </citation>
    <scope>NUCLEOTIDE SEQUENCE</scope>
    <source>
        <strain evidence="2">5420S-77</strain>
    </source>
</reference>
<keyword evidence="1" id="KW-0472">Membrane</keyword>
<feature type="transmembrane region" description="Helical" evidence="1">
    <location>
        <begin position="59"/>
        <end position="77"/>
    </location>
</feature>
<dbReference type="EMBL" id="CP095061">
    <property type="protein sequence ID" value="UOQ67369.1"/>
    <property type="molecule type" value="Genomic_DNA"/>
</dbReference>
<accession>A0ABY4G9X1</accession>
<name>A0ABY4G9X1_9BACT</name>
<dbReference type="Proteomes" id="UP000830401">
    <property type="component" value="Chromosome"/>
</dbReference>
<evidence type="ECO:0000313" key="3">
    <source>
        <dbReference type="Proteomes" id="UP000830401"/>
    </source>
</evidence>
<organism evidence="2 3">
    <name type="scientific">Hymenobacter volaticus</name>
    <dbReference type="NCBI Taxonomy" id="2932254"/>
    <lineage>
        <taxon>Bacteria</taxon>
        <taxon>Pseudomonadati</taxon>
        <taxon>Bacteroidota</taxon>
        <taxon>Cytophagia</taxon>
        <taxon>Cytophagales</taxon>
        <taxon>Hymenobacteraceae</taxon>
        <taxon>Hymenobacter</taxon>
    </lineage>
</organism>
<dbReference type="RefSeq" id="WP_245122798.1">
    <property type="nucleotide sequence ID" value="NZ_CP095061.1"/>
</dbReference>
<feature type="transmembrane region" description="Helical" evidence="1">
    <location>
        <begin position="36"/>
        <end position="53"/>
    </location>
</feature>
<protein>
    <recommendedName>
        <fullName evidence="4">YcxB family protein</fullName>
    </recommendedName>
</protein>
<evidence type="ECO:0000256" key="1">
    <source>
        <dbReference type="SAM" id="Phobius"/>
    </source>
</evidence>